<evidence type="ECO:0000256" key="1">
    <source>
        <dbReference type="ARBA" id="ARBA00004651"/>
    </source>
</evidence>
<keyword evidence="8 11" id="KW-0472">Membrane</keyword>
<dbReference type="SUPFAM" id="SSF103473">
    <property type="entry name" value="MFS general substrate transporter"/>
    <property type="match status" value="1"/>
</dbReference>
<keyword evidence="3" id="KW-0813">Transport</keyword>
<dbReference type="FunFam" id="1.20.1250.20:FF:000001">
    <property type="entry name" value="Dicarboxylate MFS transporter"/>
    <property type="match status" value="1"/>
</dbReference>
<protein>
    <recommendedName>
        <fullName evidence="10">Putative proline/betaine transporter</fullName>
    </recommendedName>
</protein>
<dbReference type="InterPro" id="IPR051084">
    <property type="entry name" value="H+-coupled_symporters"/>
</dbReference>
<dbReference type="PROSITE" id="PS00217">
    <property type="entry name" value="SUGAR_TRANSPORT_2"/>
    <property type="match status" value="1"/>
</dbReference>
<organism evidence="13 14">
    <name type="scientific">Fictibacillus marinisediminis</name>
    <dbReference type="NCBI Taxonomy" id="2878389"/>
    <lineage>
        <taxon>Bacteria</taxon>
        <taxon>Bacillati</taxon>
        <taxon>Bacillota</taxon>
        <taxon>Bacilli</taxon>
        <taxon>Bacillales</taxon>
        <taxon>Fictibacillaceae</taxon>
        <taxon>Fictibacillus</taxon>
    </lineage>
</organism>
<evidence type="ECO:0000256" key="2">
    <source>
        <dbReference type="ARBA" id="ARBA00008240"/>
    </source>
</evidence>
<dbReference type="NCBIfam" id="NF007927">
    <property type="entry name" value="PRK10642.1"/>
    <property type="match status" value="1"/>
</dbReference>
<feature type="transmembrane region" description="Helical" evidence="11">
    <location>
        <begin position="322"/>
        <end position="338"/>
    </location>
</feature>
<comment type="function">
    <text evidence="9">May be a proton symporter involved in the uptake of osmolytes such as proline and glycine betaine.</text>
</comment>
<feature type="transmembrane region" description="Helical" evidence="11">
    <location>
        <begin position="172"/>
        <end position="191"/>
    </location>
</feature>
<accession>A0A9X1X940</accession>
<comment type="caution">
    <text evidence="13">The sequence shown here is derived from an EMBL/GenBank/DDBJ whole genome shotgun (WGS) entry which is preliminary data.</text>
</comment>
<dbReference type="AlphaFoldDB" id="A0A9X1X940"/>
<comment type="similarity">
    <text evidence="2">Belongs to the major facilitator superfamily. Metabolite:H+ Symporter (MHS) family (TC 2.A.1.6) family.</text>
</comment>
<evidence type="ECO:0000313" key="13">
    <source>
        <dbReference type="EMBL" id="MCK6256281.1"/>
    </source>
</evidence>
<dbReference type="Pfam" id="PF00083">
    <property type="entry name" value="Sugar_tr"/>
    <property type="match status" value="1"/>
</dbReference>
<evidence type="ECO:0000313" key="14">
    <source>
        <dbReference type="Proteomes" id="UP001139011"/>
    </source>
</evidence>
<proteinExistence type="inferred from homology"/>
<feature type="transmembrane region" description="Helical" evidence="11">
    <location>
        <begin position="344"/>
        <end position="368"/>
    </location>
</feature>
<dbReference type="Proteomes" id="UP001139011">
    <property type="component" value="Unassembled WGS sequence"/>
</dbReference>
<sequence>MERGQIEKLTKEDITVVDNKIAKKSIFGTSLGNAMEWFDFGIYSYLAVTIGKVFFPEIDPSAQLIYAFATFAVAFIARPIGGIVFGMMGDRLGRKKVLAITLIMMAIATLSIGLIPGYATIGAAAPVLLLVARMIQGFSTGGEYAGAMTFIAESTPDKKRGFMSSGLEVGTLVGFIAGSGFVTLLTFLLGSETMLEWGWRIPFLIAAPLGLIGFYFRSHLEETPAFQAMKESAKERKQQTSLKHIFTEHWRSLLICIGVVFFYNTINYMILTYMPSYLSEQLGFGETKGLVLILFVMMAMIPFVLAMGYWGDRIGRNRLIKGALIGTIVLSIPAFLMMGTGSSILAFLGLLTLSCLFTAFQGTLPAALPSFFFTEVRYGSLAITYNVSTSIFGGTTPLIVAWLVKATNNSMLPAYYLITVCVIGIVVVALFVKETAGRSLRGSYPAVEDPSEIKEILINSEEALWWKEEVRERNERAALKEKISILGSQQKNVGNIR</sequence>
<evidence type="ECO:0000256" key="4">
    <source>
        <dbReference type="ARBA" id="ARBA00022475"/>
    </source>
</evidence>
<feature type="domain" description="Major facilitator superfamily (MFS) profile" evidence="12">
    <location>
        <begin position="25"/>
        <end position="436"/>
    </location>
</feature>
<keyword evidence="7 11" id="KW-1133">Transmembrane helix</keyword>
<reference evidence="13" key="1">
    <citation type="submission" date="2021-09" db="EMBL/GenBank/DDBJ databases">
        <title>Genome analysis of Fictibacillus sp. KIGAM418 isolated from marine sediment.</title>
        <authorList>
            <person name="Seo M.-J."/>
            <person name="Cho E.-S."/>
            <person name="Hwang C.Y."/>
        </authorList>
    </citation>
    <scope>NUCLEOTIDE SEQUENCE</scope>
    <source>
        <strain evidence="13">KIGAM418</strain>
    </source>
</reference>
<dbReference type="GO" id="GO:0015293">
    <property type="term" value="F:symporter activity"/>
    <property type="evidence" value="ECO:0007669"/>
    <property type="project" value="UniProtKB-KW"/>
</dbReference>
<evidence type="ECO:0000256" key="10">
    <source>
        <dbReference type="ARBA" id="ARBA00039918"/>
    </source>
</evidence>
<dbReference type="Gene3D" id="1.20.1250.20">
    <property type="entry name" value="MFS general substrate transporter like domains"/>
    <property type="match status" value="2"/>
</dbReference>
<evidence type="ECO:0000256" key="8">
    <source>
        <dbReference type="ARBA" id="ARBA00023136"/>
    </source>
</evidence>
<keyword evidence="6" id="KW-0769">Symport</keyword>
<evidence type="ECO:0000256" key="3">
    <source>
        <dbReference type="ARBA" id="ARBA00022448"/>
    </source>
</evidence>
<dbReference type="InterPro" id="IPR005828">
    <property type="entry name" value="MFS_sugar_transport-like"/>
</dbReference>
<gene>
    <name evidence="13" type="primary">proP</name>
    <name evidence="13" type="ORF">LCY76_06690</name>
</gene>
<evidence type="ECO:0000256" key="11">
    <source>
        <dbReference type="SAM" id="Phobius"/>
    </source>
</evidence>
<dbReference type="InterPro" id="IPR036259">
    <property type="entry name" value="MFS_trans_sf"/>
</dbReference>
<dbReference type="PANTHER" id="PTHR43528:SF1">
    <property type="entry name" value="ALPHA-KETOGLUTARATE PERMEASE"/>
    <property type="match status" value="1"/>
</dbReference>
<feature type="transmembrane region" description="Helical" evidence="11">
    <location>
        <begin position="64"/>
        <end position="85"/>
    </location>
</feature>
<dbReference type="PROSITE" id="PS50850">
    <property type="entry name" value="MFS"/>
    <property type="match status" value="1"/>
</dbReference>
<feature type="transmembrane region" description="Helical" evidence="11">
    <location>
        <begin position="97"/>
        <end position="121"/>
    </location>
</feature>
<keyword evidence="5 11" id="KW-0812">Transmembrane</keyword>
<dbReference type="InterPro" id="IPR005829">
    <property type="entry name" value="Sugar_transporter_CS"/>
</dbReference>
<comment type="subcellular location">
    <subcellularLocation>
        <location evidence="1">Cell membrane</location>
        <topology evidence="1">Multi-pass membrane protein</topology>
    </subcellularLocation>
</comment>
<name>A0A9X1X940_9BACL</name>
<feature type="transmembrane region" description="Helical" evidence="11">
    <location>
        <begin position="197"/>
        <end position="216"/>
    </location>
</feature>
<evidence type="ECO:0000256" key="5">
    <source>
        <dbReference type="ARBA" id="ARBA00022692"/>
    </source>
</evidence>
<feature type="transmembrane region" description="Helical" evidence="11">
    <location>
        <begin position="380"/>
        <end position="402"/>
    </location>
</feature>
<keyword evidence="14" id="KW-1185">Reference proteome</keyword>
<dbReference type="InterPro" id="IPR020846">
    <property type="entry name" value="MFS_dom"/>
</dbReference>
<dbReference type="EMBL" id="JAIWJX010000002">
    <property type="protein sequence ID" value="MCK6256281.1"/>
    <property type="molecule type" value="Genomic_DNA"/>
</dbReference>
<evidence type="ECO:0000259" key="12">
    <source>
        <dbReference type="PROSITE" id="PS50850"/>
    </source>
</evidence>
<feature type="transmembrane region" description="Helical" evidence="11">
    <location>
        <begin position="414"/>
        <end position="432"/>
    </location>
</feature>
<feature type="transmembrane region" description="Helical" evidence="11">
    <location>
        <begin position="252"/>
        <end position="270"/>
    </location>
</feature>
<dbReference type="CDD" id="cd17366">
    <property type="entry name" value="MFS_ProP"/>
    <property type="match status" value="1"/>
</dbReference>
<dbReference type="GO" id="GO:0005886">
    <property type="term" value="C:plasma membrane"/>
    <property type="evidence" value="ECO:0007669"/>
    <property type="project" value="UniProtKB-SubCell"/>
</dbReference>
<keyword evidence="4" id="KW-1003">Cell membrane</keyword>
<feature type="transmembrane region" description="Helical" evidence="11">
    <location>
        <begin position="290"/>
        <end position="310"/>
    </location>
</feature>
<dbReference type="PANTHER" id="PTHR43528">
    <property type="entry name" value="ALPHA-KETOGLUTARATE PERMEASE"/>
    <property type="match status" value="1"/>
</dbReference>
<feature type="transmembrane region" description="Helical" evidence="11">
    <location>
        <begin position="127"/>
        <end position="151"/>
    </location>
</feature>
<evidence type="ECO:0000256" key="6">
    <source>
        <dbReference type="ARBA" id="ARBA00022847"/>
    </source>
</evidence>
<evidence type="ECO:0000256" key="7">
    <source>
        <dbReference type="ARBA" id="ARBA00022989"/>
    </source>
</evidence>
<evidence type="ECO:0000256" key="9">
    <source>
        <dbReference type="ARBA" id="ARBA00037295"/>
    </source>
</evidence>